<proteinExistence type="predicted"/>
<sequence>MLFSIYLFKKGYKPVRKFFAVQESVNEDRAIMDEEMKTANGRKTR</sequence>
<name>A0A377HNI0_GRIHO</name>
<gene>
    <name evidence="1" type="ORF">NCTC11645_01646</name>
</gene>
<evidence type="ECO:0000313" key="1">
    <source>
        <dbReference type="EMBL" id="STO57262.1"/>
    </source>
</evidence>
<reference evidence="1 2" key="1">
    <citation type="submission" date="2018-06" db="EMBL/GenBank/DDBJ databases">
        <authorList>
            <consortium name="Pathogen Informatics"/>
            <person name="Doyle S."/>
        </authorList>
    </citation>
    <scope>NUCLEOTIDE SEQUENCE [LARGE SCALE GENOMIC DNA]</scope>
    <source>
        <strain evidence="1 2">NCTC11645</strain>
    </source>
</reference>
<dbReference type="EMBL" id="UGHD01000002">
    <property type="protein sequence ID" value="STO57262.1"/>
    <property type="molecule type" value="Genomic_DNA"/>
</dbReference>
<accession>A0A377HNI0</accession>
<dbReference type="Proteomes" id="UP000254512">
    <property type="component" value="Unassembled WGS sequence"/>
</dbReference>
<dbReference type="AlphaFoldDB" id="A0A377HNI0"/>
<organism evidence="1 2">
    <name type="scientific">Grimontia hollisae</name>
    <name type="common">Vibrio hollisae</name>
    <dbReference type="NCBI Taxonomy" id="673"/>
    <lineage>
        <taxon>Bacteria</taxon>
        <taxon>Pseudomonadati</taxon>
        <taxon>Pseudomonadota</taxon>
        <taxon>Gammaproteobacteria</taxon>
        <taxon>Vibrionales</taxon>
        <taxon>Vibrionaceae</taxon>
        <taxon>Grimontia</taxon>
    </lineage>
</organism>
<evidence type="ECO:0000313" key="2">
    <source>
        <dbReference type="Proteomes" id="UP000254512"/>
    </source>
</evidence>
<protein>
    <submittedName>
        <fullName evidence="1">Uncharacterized protein</fullName>
    </submittedName>
</protein>